<dbReference type="GO" id="GO:0030163">
    <property type="term" value="P:protein catabolic process"/>
    <property type="evidence" value="ECO:0007669"/>
    <property type="project" value="InterPro"/>
</dbReference>
<keyword evidence="6" id="KW-1185">Reference proteome</keyword>
<dbReference type="OrthoDB" id="2356897at2"/>
<dbReference type="SUPFAM" id="SSF54211">
    <property type="entry name" value="Ribosomal protein S5 domain 2-like"/>
    <property type="match status" value="1"/>
</dbReference>
<dbReference type="GO" id="GO:0004252">
    <property type="term" value="F:serine-type endopeptidase activity"/>
    <property type="evidence" value="ECO:0007669"/>
    <property type="project" value="UniProtKB-UniRule"/>
</dbReference>
<dbReference type="InterPro" id="IPR014721">
    <property type="entry name" value="Ribsml_uS5_D2-typ_fold_subgr"/>
</dbReference>
<feature type="domain" description="PDZ" evidence="3">
    <location>
        <begin position="106"/>
        <end position="192"/>
    </location>
</feature>
<dbReference type="NCBIfam" id="NF041438">
    <property type="entry name" value="SepM_fam_S16"/>
    <property type="match status" value="1"/>
</dbReference>
<protein>
    <recommendedName>
        <fullName evidence="1">endopeptidase La</fullName>
        <ecNumber evidence="1">3.4.21.53</ecNumber>
    </recommendedName>
</protein>
<dbReference type="InterPro" id="IPR008269">
    <property type="entry name" value="Lon_proteolytic"/>
</dbReference>
<dbReference type="Pfam" id="PF13180">
    <property type="entry name" value="PDZ_2"/>
    <property type="match status" value="1"/>
</dbReference>
<feature type="transmembrane region" description="Helical" evidence="2">
    <location>
        <begin position="12"/>
        <end position="35"/>
    </location>
</feature>
<dbReference type="GO" id="GO:0006508">
    <property type="term" value="P:proteolysis"/>
    <property type="evidence" value="ECO:0007669"/>
    <property type="project" value="UniProtKB-KW"/>
</dbReference>
<dbReference type="InterPro" id="IPR036034">
    <property type="entry name" value="PDZ_sf"/>
</dbReference>
<dbReference type="AlphaFoldDB" id="A0A2U1K7M9"/>
<comment type="similarity">
    <text evidence="1">Belongs to the peptidase S16 family.</text>
</comment>
<dbReference type="SUPFAM" id="SSF50156">
    <property type="entry name" value="PDZ domain-like"/>
    <property type="match status" value="1"/>
</dbReference>
<evidence type="ECO:0000256" key="1">
    <source>
        <dbReference type="PROSITE-ProRule" id="PRU01122"/>
    </source>
</evidence>
<feature type="domain" description="Lon proteolytic" evidence="4">
    <location>
        <begin position="201"/>
        <end position="344"/>
    </location>
</feature>
<evidence type="ECO:0000313" key="5">
    <source>
        <dbReference type="EMBL" id="PWA13392.1"/>
    </source>
</evidence>
<comment type="catalytic activity">
    <reaction evidence="1">
        <text>Hydrolysis of proteins in presence of ATP.</text>
        <dbReference type="EC" id="3.4.21.53"/>
    </reaction>
</comment>
<comment type="caution">
    <text evidence="5">The sequence shown here is derived from an EMBL/GenBank/DDBJ whole genome shotgun (WGS) entry which is preliminary data.</text>
</comment>
<evidence type="ECO:0000256" key="2">
    <source>
        <dbReference type="SAM" id="Phobius"/>
    </source>
</evidence>
<gene>
    <name evidence="5" type="ORF">DCC39_00430</name>
</gene>
<dbReference type="InterPro" id="IPR001478">
    <property type="entry name" value="PDZ"/>
</dbReference>
<dbReference type="PANTHER" id="PTHR10046">
    <property type="entry name" value="ATP DEPENDENT LON PROTEASE FAMILY MEMBER"/>
    <property type="match status" value="1"/>
</dbReference>
<keyword evidence="1" id="KW-0378">Hydrolase</keyword>
<keyword evidence="2" id="KW-0812">Transmembrane</keyword>
<keyword evidence="2" id="KW-0472">Membrane</keyword>
<feature type="active site" evidence="1">
    <location>
        <position position="246"/>
    </location>
</feature>
<dbReference type="EC" id="3.4.21.53" evidence="1"/>
<evidence type="ECO:0000313" key="6">
    <source>
        <dbReference type="Proteomes" id="UP000245998"/>
    </source>
</evidence>
<dbReference type="SMART" id="SM00228">
    <property type="entry name" value="PDZ"/>
    <property type="match status" value="1"/>
</dbReference>
<dbReference type="Pfam" id="PF05362">
    <property type="entry name" value="Lon_C"/>
    <property type="match status" value="1"/>
</dbReference>
<dbReference type="Gene3D" id="2.30.42.10">
    <property type="match status" value="1"/>
</dbReference>
<name>A0A2U1K7M9_9BACI</name>
<dbReference type="PROSITE" id="PS51786">
    <property type="entry name" value="LON_PROTEOLYTIC"/>
    <property type="match status" value="1"/>
</dbReference>
<accession>A0A2U1K7M9</accession>
<reference evidence="5 6" key="1">
    <citation type="submission" date="2018-04" db="EMBL/GenBank/DDBJ databases">
        <title>Camelliibacillus theae gen. nov., sp. nov., isolated from Pu'er tea.</title>
        <authorList>
            <person name="Niu L."/>
        </authorList>
    </citation>
    <scope>NUCLEOTIDE SEQUENCE [LARGE SCALE GENOMIC DNA]</scope>
    <source>
        <strain evidence="5 6">T8</strain>
    </source>
</reference>
<keyword evidence="1" id="KW-0720">Serine protease</keyword>
<evidence type="ECO:0000259" key="4">
    <source>
        <dbReference type="PROSITE" id="PS51786"/>
    </source>
</evidence>
<dbReference type="Proteomes" id="UP000245998">
    <property type="component" value="Unassembled WGS sequence"/>
</dbReference>
<dbReference type="Gene3D" id="3.30.230.10">
    <property type="match status" value="1"/>
</dbReference>
<keyword evidence="1" id="KW-0645">Protease</keyword>
<evidence type="ECO:0000259" key="3">
    <source>
        <dbReference type="PROSITE" id="PS50106"/>
    </source>
</evidence>
<feature type="active site" evidence="1">
    <location>
        <position position="291"/>
    </location>
</feature>
<organism evidence="5 6">
    <name type="scientific">Pueribacillus theae</name>
    <dbReference type="NCBI Taxonomy" id="2171751"/>
    <lineage>
        <taxon>Bacteria</taxon>
        <taxon>Bacillati</taxon>
        <taxon>Bacillota</taxon>
        <taxon>Bacilli</taxon>
        <taxon>Bacillales</taxon>
        <taxon>Bacillaceae</taxon>
        <taxon>Pueribacillus</taxon>
    </lineage>
</organism>
<dbReference type="InterPro" id="IPR020568">
    <property type="entry name" value="Ribosomal_Su5_D2-typ_SF"/>
</dbReference>
<dbReference type="RefSeq" id="WP_116552897.1">
    <property type="nucleotide sequence ID" value="NZ_QCZG01000001.1"/>
</dbReference>
<sequence>MRFTKKHPYKSRTYAIFAVVVAIILLTVIKLPFYVTYPGDAESLDNMVTVEGGNSETGELMLTTIRIGKANILQYAIAHFNKYQYIFPENQIKREWESDSEYDHRQLKVMEMSQQAAIITAFKLAGEQVEIKNEGVIVTGLIEGMPAEKKLAVGDIIQSVDGKKIETSEELLAYLKEKKEGETVTFDINRNGKMIAAEVKVQQFPKDYGLAGENKVGVGIVGPVTKRVVNTERKVTFNTNSIGGPSAGLMFTLEIYNQLTDKDLTKGYKIAGTGEINENGDVGAIGGIKQKVVAADNADADFFFAPVDGNNFKEAEEAAEEIKTKMKIIPVKTAQEAIDYLSNL</sequence>
<keyword evidence="2" id="KW-1133">Transmembrane helix</keyword>
<dbReference type="EMBL" id="QCZG01000001">
    <property type="protein sequence ID" value="PWA13392.1"/>
    <property type="molecule type" value="Genomic_DNA"/>
</dbReference>
<dbReference type="PROSITE" id="PS50106">
    <property type="entry name" value="PDZ"/>
    <property type="match status" value="1"/>
</dbReference>
<dbReference type="InterPro" id="IPR027065">
    <property type="entry name" value="Lon_Prtase"/>
</dbReference>
<dbReference type="GO" id="GO:0005524">
    <property type="term" value="F:ATP binding"/>
    <property type="evidence" value="ECO:0007669"/>
    <property type="project" value="InterPro"/>
</dbReference>
<proteinExistence type="inferred from homology"/>
<dbReference type="GO" id="GO:0004176">
    <property type="term" value="F:ATP-dependent peptidase activity"/>
    <property type="evidence" value="ECO:0007669"/>
    <property type="project" value="UniProtKB-UniRule"/>
</dbReference>